<evidence type="ECO:0000313" key="3">
    <source>
        <dbReference type="Proteomes" id="UP000004423"/>
    </source>
</evidence>
<sequence>MSKFKLAGNIFMVLGALLLFLGLSLALNNMTSGREPVADFILVVIGLMSLGLGVLLHSVLNYIK</sequence>
<evidence type="ECO:0000313" key="2">
    <source>
        <dbReference type="EMBL" id="EIQ82687.1"/>
    </source>
</evidence>
<organism evidence="2 3">
    <name type="scientific">Streptococcus canis FSL Z3-227</name>
    <dbReference type="NCBI Taxonomy" id="482234"/>
    <lineage>
        <taxon>Bacteria</taxon>
        <taxon>Bacillati</taxon>
        <taxon>Bacillota</taxon>
        <taxon>Bacilli</taxon>
        <taxon>Lactobacillales</taxon>
        <taxon>Streptococcaceae</taxon>
        <taxon>Streptococcus</taxon>
    </lineage>
</organism>
<comment type="caution">
    <text evidence="2">The sequence shown here is derived from an EMBL/GenBank/DDBJ whole genome shotgun (WGS) entry which is preliminary data.</text>
</comment>
<reference evidence="2 3" key="1">
    <citation type="journal article" date="2012" name="PLoS ONE">
        <title>Gene Repertoire Evolution of Streptococcus pyogenes Inferred from Phylogenomic Analysis with Streptococcus canis and Streptococcus dysgalactiae.</title>
        <authorList>
            <person name="Lefebure T."/>
            <person name="Richards V.P."/>
            <person name="Lang P."/>
            <person name="Pavinski-Bitar P."/>
            <person name="Stanhope M.J."/>
        </authorList>
    </citation>
    <scope>NUCLEOTIDE SEQUENCE [LARGE SCALE GENOMIC DNA]</scope>
    <source>
        <strain evidence="2 3">FSL Z3-227</strain>
    </source>
</reference>
<gene>
    <name evidence="2" type="ORF">SCAZ3_10010</name>
</gene>
<feature type="transmembrane region" description="Helical" evidence="1">
    <location>
        <begin position="42"/>
        <end position="63"/>
    </location>
</feature>
<accession>A0AAV3FUR5</accession>
<name>A0AAV3FUR5_STRCB</name>
<dbReference type="RefSeq" id="WP_003045319.1">
    <property type="nucleotide sequence ID" value="NZ_AIDX01000001.2"/>
</dbReference>
<keyword evidence="1" id="KW-1133">Transmembrane helix</keyword>
<dbReference type="AlphaFoldDB" id="A0AAV3FUR5"/>
<proteinExistence type="predicted"/>
<keyword evidence="1" id="KW-0812">Transmembrane</keyword>
<evidence type="ECO:0008006" key="4">
    <source>
        <dbReference type="Google" id="ProtNLM"/>
    </source>
</evidence>
<dbReference type="EMBL" id="AIDX01000001">
    <property type="protein sequence ID" value="EIQ82687.1"/>
    <property type="molecule type" value="Genomic_DNA"/>
</dbReference>
<keyword evidence="1" id="KW-0472">Membrane</keyword>
<protein>
    <recommendedName>
        <fullName evidence="4">DUF3098 domain-containing protein</fullName>
    </recommendedName>
</protein>
<evidence type="ECO:0000256" key="1">
    <source>
        <dbReference type="SAM" id="Phobius"/>
    </source>
</evidence>
<dbReference type="Proteomes" id="UP000004423">
    <property type="component" value="Unassembled WGS sequence"/>
</dbReference>